<dbReference type="PANTHER" id="PTHR35519">
    <property type="entry name" value="MEMBRANE PROTEINS"/>
    <property type="match status" value="1"/>
</dbReference>
<dbReference type="InterPro" id="IPR025187">
    <property type="entry name" value="DUF4112"/>
</dbReference>
<evidence type="ECO:0000256" key="1">
    <source>
        <dbReference type="SAM" id="MobiDB-lite"/>
    </source>
</evidence>
<feature type="region of interest" description="Disordered" evidence="1">
    <location>
        <begin position="46"/>
        <end position="72"/>
    </location>
</feature>
<proteinExistence type="predicted"/>
<dbReference type="Pfam" id="PF13430">
    <property type="entry name" value="DUF4112"/>
    <property type="match status" value="1"/>
</dbReference>
<dbReference type="AlphaFoldDB" id="A0A559M1E6"/>
<feature type="compositionally biased region" description="Polar residues" evidence="1">
    <location>
        <begin position="190"/>
        <end position="201"/>
    </location>
</feature>
<gene>
    <name evidence="2" type="primary">YLR326W</name>
    <name evidence="2" type="ORF">LAWI1_G005925</name>
</gene>
<feature type="region of interest" description="Disordered" evidence="1">
    <location>
        <begin position="189"/>
        <end position="299"/>
    </location>
</feature>
<name>A0A559M1E6_9HELO</name>
<dbReference type="PANTHER" id="PTHR35519:SF2">
    <property type="entry name" value="PH DOMAIN PROTEIN"/>
    <property type="match status" value="1"/>
</dbReference>
<feature type="non-terminal residue" evidence="2">
    <location>
        <position position="1"/>
    </location>
</feature>
<sequence length="299" mass="33253">FPPEITINKPFANMTSYIAKTVAKKILGESAKNNFGQEDPYFETVPATRLDHDGNPSKKTKKRRKALPPGISEHDGKVLTKVKRRAYRLDMSLFNCCGIRFGWSSVIGIVPLIGDALDCFMAMMVLRTCQQVEGGLPKDVQAKMMFNIIVDFGIGLVPFLGDIADALFRANTKNAVVLEKYLRQKGAKTLKQQGQVQNLSDPTDPDEFDRHLGEEVGPPPQYTTGPPSRHDNGSARPAQTQEATVPAESRGGWFSGFGSKKKQPDVERAELRRREDDPLPSIPNDGSRQERNTVQKSRR</sequence>
<keyword evidence="3" id="KW-1185">Reference proteome</keyword>
<dbReference type="EMBL" id="QGML01003084">
    <property type="protein sequence ID" value="TVY86786.1"/>
    <property type="molecule type" value="Genomic_DNA"/>
</dbReference>
<evidence type="ECO:0000313" key="2">
    <source>
        <dbReference type="EMBL" id="TVY86786.1"/>
    </source>
</evidence>
<dbReference type="Proteomes" id="UP000315522">
    <property type="component" value="Unassembled WGS sequence"/>
</dbReference>
<evidence type="ECO:0000313" key="3">
    <source>
        <dbReference type="Proteomes" id="UP000315522"/>
    </source>
</evidence>
<protein>
    <submittedName>
        <fullName evidence="2">Putative membrane protein</fullName>
    </submittedName>
</protein>
<reference evidence="2 3" key="1">
    <citation type="submission" date="2018-05" db="EMBL/GenBank/DDBJ databases">
        <title>Genome sequencing and assembly of the regulated plant pathogen Lachnellula willkommii and related sister species for the development of diagnostic species identification markers.</title>
        <authorList>
            <person name="Giroux E."/>
            <person name="Bilodeau G."/>
        </authorList>
    </citation>
    <scope>NUCLEOTIDE SEQUENCE [LARGE SCALE GENOMIC DNA]</scope>
    <source>
        <strain evidence="2 3">CBS 172.35</strain>
    </source>
</reference>
<accession>A0A559M1E6</accession>
<feature type="compositionally biased region" description="Basic and acidic residues" evidence="1">
    <location>
        <begin position="262"/>
        <end position="277"/>
    </location>
</feature>
<comment type="caution">
    <text evidence="2">The sequence shown here is derived from an EMBL/GenBank/DDBJ whole genome shotgun (WGS) entry which is preliminary data.</text>
</comment>
<organism evidence="2 3">
    <name type="scientific">Lachnellula willkommii</name>
    <dbReference type="NCBI Taxonomy" id="215461"/>
    <lineage>
        <taxon>Eukaryota</taxon>
        <taxon>Fungi</taxon>
        <taxon>Dikarya</taxon>
        <taxon>Ascomycota</taxon>
        <taxon>Pezizomycotina</taxon>
        <taxon>Leotiomycetes</taxon>
        <taxon>Helotiales</taxon>
        <taxon>Lachnaceae</taxon>
        <taxon>Lachnellula</taxon>
    </lineage>
</organism>